<accession>A0A9D9GZJ5</accession>
<dbReference type="EMBL" id="JADIMZ010000093">
    <property type="protein sequence ID" value="MBO8432860.1"/>
    <property type="molecule type" value="Genomic_DNA"/>
</dbReference>
<protein>
    <submittedName>
        <fullName evidence="2">Choice-of-anchor J domain-containing protein</fullName>
    </submittedName>
</protein>
<feature type="domain" description="DUF5689" evidence="1">
    <location>
        <begin position="73"/>
        <end position="313"/>
    </location>
</feature>
<proteinExistence type="predicted"/>
<evidence type="ECO:0000313" key="3">
    <source>
        <dbReference type="Proteomes" id="UP000823612"/>
    </source>
</evidence>
<dbReference type="AlphaFoldDB" id="A0A9D9GZJ5"/>
<reference evidence="2" key="1">
    <citation type="submission" date="2020-10" db="EMBL/GenBank/DDBJ databases">
        <authorList>
            <person name="Gilroy R."/>
        </authorList>
    </citation>
    <scope>NUCLEOTIDE SEQUENCE</scope>
    <source>
        <strain evidence="2">2889</strain>
    </source>
</reference>
<reference evidence="2" key="2">
    <citation type="journal article" date="2021" name="PeerJ">
        <title>Extensive microbial diversity within the chicken gut microbiome revealed by metagenomics and culture.</title>
        <authorList>
            <person name="Gilroy R."/>
            <person name="Ravi A."/>
            <person name="Getino M."/>
            <person name="Pursley I."/>
            <person name="Horton D.L."/>
            <person name="Alikhan N.F."/>
            <person name="Baker D."/>
            <person name="Gharbi K."/>
            <person name="Hall N."/>
            <person name="Watson M."/>
            <person name="Adriaenssens E.M."/>
            <person name="Foster-Nyarko E."/>
            <person name="Jarju S."/>
            <person name="Secka A."/>
            <person name="Antonio M."/>
            <person name="Oren A."/>
            <person name="Chaudhuri R.R."/>
            <person name="La Ragione R."/>
            <person name="Hildebrand F."/>
            <person name="Pallen M.J."/>
        </authorList>
    </citation>
    <scope>NUCLEOTIDE SEQUENCE</scope>
    <source>
        <strain evidence="2">2889</strain>
    </source>
</reference>
<dbReference type="NCBIfam" id="NF038128">
    <property type="entry name" value="choice_anch_J"/>
    <property type="match status" value="1"/>
</dbReference>
<dbReference type="Gene3D" id="2.60.120.200">
    <property type="match status" value="1"/>
</dbReference>
<dbReference type="Pfam" id="PF18942">
    <property type="entry name" value="DUF5689"/>
    <property type="match status" value="1"/>
</dbReference>
<comment type="caution">
    <text evidence="2">The sequence shown here is derived from an EMBL/GenBank/DDBJ whole genome shotgun (WGS) entry which is preliminary data.</text>
</comment>
<organism evidence="2 3">
    <name type="scientific">Candidatus Pullibacteroides excrementavium</name>
    <dbReference type="NCBI Taxonomy" id="2840905"/>
    <lineage>
        <taxon>Bacteria</taxon>
        <taxon>Pseudomonadati</taxon>
        <taxon>Bacteroidota</taxon>
        <taxon>Bacteroidia</taxon>
        <taxon>Bacteroidales</taxon>
        <taxon>Candidatus Pullibacteroides</taxon>
    </lineage>
</organism>
<dbReference type="InterPro" id="IPR043744">
    <property type="entry name" value="DUF5689"/>
</dbReference>
<gene>
    <name evidence="2" type="ORF">IAB08_06165</name>
</gene>
<dbReference type="Proteomes" id="UP000823612">
    <property type="component" value="Unassembled WGS sequence"/>
</dbReference>
<evidence type="ECO:0000313" key="2">
    <source>
        <dbReference type="EMBL" id="MBO8432860.1"/>
    </source>
</evidence>
<sequence length="491" mass="54847">MRTSLNKIKLLLLLGMAGLLSVSCVKYKHDPVPDHSGEGWAPENARIMTVEELKGRFPGTFDSVGQFMEVVSVTDSLTGLTRMDTVYKDIYLHVVVIGNDISGNLYKSMYVRDISQPGMEDMTNAATRGQALNIAVDKTGLYNFYPVGQELYIKCSGLYFGRYENLPQLGYRYADDNGIVDLGRIPDVVFTQHVTKTGLPPVDSADLPQPIEITDAAQLDDPSLYNQLVILRNVQFAGDEVGQEFAPAPPVGTNPTSTNRYFTLNEVNAELVLRTSSACRFFREPVPAGTGDMTCIFAIYDDTKQFYLRSYSDLDTAKFNATSEKNYPIFYASFANGISKFRIVNVLGDATWTHGSYGGGCAMIQGSQNYRANEDWLISDTIEVPADRFDLVTLAFDQALSYKFDSPDDYYTVRVSENYDPSQHSNPNEAEWRTLTIPNPHPGDNFEFESSGNIDMRAYKGKTIRIAFVYKSDNSAMATWEINRIRLLGNN</sequence>
<name>A0A9D9GZJ5_9BACT</name>
<dbReference type="PROSITE" id="PS51257">
    <property type="entry name" value="PROKAR_LIPOPROTEIN"/>
    <property type="match status" value="1"/>
</dbReference>
<evidence type="ECO:0000259" key="1">
    <source>
        <dbReference type="Pfam" id="PF18942"/>
    </source>
</evidence>